<dbReference type="Proteomes" id="UP001142393">
    <property type="component" value="Unassembled WGS sequence"/>
</dbReference>
<name>A0A9W8NQ20_9AGAR</name>
<reference evidence="2 3" key="1">
    <citation type="journal article" date="2023" name="Proc. Natl. Acad. Sci. U.S.A.">
        <title>A global phylogenomic analysis of the shiitake genus Lentinula.</title>
        <authorList>
            <person name="Sierra-Patev S."/>
            <person name="Min B."/>
            <person name="Naranjo-Ortiz M."/>
            <person name="Looney B."/>
            <person name="Konkel Z."/>
            <person name="Slot J.C."/>
            <person name="Sakamoto Y."/>
            <person name="Steenwyk J.L."/>
            <person name="Rokas A."/>
            <person name="Carro J."/>
            <person name="Camarero S."/>
            <person name="Ferreira P."/>
            <person name="Molpeceres G."/>
            <person name="Ruiz-Duenas F.J."/>
            <person name="Serrano A."/>
            <person name="Henrissat B."/>
            <person name="Drula E."/>
            <person name="Hughes K.W."/>
            <person name="Mata J.L."/>
            <person name="Ishikawa N.K."/>
            <person name="Vargas-Isla R."/>
            <person name="Ushijima S."/>
            <person name="Smith C.A."/>
            <person name="Donoghue J."/>
            <person name="Ahrendt S."/>
            <person name="Andreopoulos W."/>
            <person name="He G."/>
            <person name="LaButti K."/>
            <person name="Lipzen A."/>
            <person name="Ng V."/>
            <person name="Riley R."/>
            <person name="Sandor L."/>
            <person name="Barry K."/>
            <person name="Martinez A.T."/>
            <person name="Xiao Y."/>
            <person name="Gibbons J.G."/>
            <person name="Terashima K."/>
            <person name="Grigoriev I.V."/>
            <person name="Hibbett D."/>
        </authorList>
    </citation>
    <scope>NUCLEOTIDE SEQUENCE [LARGE SCALE GENOMIC DNA]</scope>
    <source>
        <strain evidence="2 3">TFB7810</strain>
    </source>
</reference>
<dbReference type="AlphaFoldDB" id="A0A9W8NQ20"/>
<feature type="chain" id="PRO_5040733721" evidence="1">
    <location>
        <begin position="18"/>
        <end position="120"/>
    </location>
</feature>
<dbReference type="EMBL" id="JANVFU010000025">
    <property type="protein sequence ID" value="KAJ3738615.1"/>
    <property type="molecule type" value="Genomic_DNA"/>
</dbReference>
<accession>A0A9W8NQ20</accession>
<evidence type="ECO:0000313" key="3">
    <source>
        <dbReference type="Proteomes" id="UP001142393"/>
    </source>
</evidence>
<feature type="signal peptide" evidence="1">
    <location>
        <begin position="1"/>
        <end position="17"/>
    </location>
</feature>
<comment type="caution">
    <text evidence="2">The sequence shown here is derived from an EMBL/GenBank/DDBJ whole genome shotgun (WGS) entry which is preliminary data.</text>
</comment>
<gene>
    <name evidence="2" type="ORF">DFH05DRAFT_1464482</name>
</gene>
<protein>
    <submittedName>
        <fullName evidence="2">Uncharacterized protein</fullName>
    </submittedName>
</protein>
<organism evidence="2 3">
    <name type="scientific">Lentinula detonsa</name>
    <dbReference type="NCBI Taxonomy" id="2804962"/>
    <lineage>
        <taxon>Eukaryota</taxon>
        <taxon>Fungi</taxon>
        <taxon>Dikarya</taxon>
        <taxon>Basidiomycota</taxon>
        <taxon>Agaricomycotina</taxon>
        <taxon>Agaricomycetes</taxon>
        <taxon>Agaricomycetidae</taxon>
        <taxon>Agaricales</taxon>
        <taxon>Marasmiineae</taxon>
        <taxon>Omphalotaceae</taxon>
        <taxon>Lentinula</taxon>
    </lineage>
</organism>
<keyword evidence="1" id="KW-0732">Signal</keyword>
<sequence length="120" mass="13121">MSSMFLTVASIFDLTTAKVNSLSKEVEEEQWPTNLLINIQSRLNVVISWIQGDVPSISTGGLDLSSGCRTLLDVLETKGMLISATEVLLNLVNQQLKVPVIANWTEAFGIESPDIFTNPL</sequence>
<proteinExistence type="predicted"/>
<keyword evidence="3" id="KW-1185">Reference proteome</keyword>
<evidence type="ECO:0000313" key="2">
    <source>
        <dbReference type="EMBL" id="KAJ3738615.1"/>
    </source>
</evidence>
<evidence type="ECO:0000256" key="1">
    <source>
        <dbReference type="SAM" id="SignalP"/>
    </source>
</evidence>